<keyword evidence="5 10" id="KW-1133">Transmembrane helix</keyword>
<keyword evidence="7" id="KW-0927">Auxin signaling pathway</keyword>
<evidence type="ECO:0000256" key="3">
    <source>
        <dbReference type="ARBA" id="ARBA00022692"/>
    </source>
</evidence>
<feature type="transmembrane region" description="Helical" evidence="10">
    <location>
        <begin position="402"/>
        <end position="423"/>
    </location>
</feature>
<keyword evidence="2" id="KW-0813">Transport</keyword>
<dbReference type="PANTHER" id="PTHR31651">
    <property type="match status" value="1"/>
</dbReference>
<dbReference type="InterPro" id="IPR004776">
    <property type="entry name" value="Mem_transp_PIN-like"/>
</dbReference>
<evidence type="ECO:0000313" key="12">
    <source>
        <dbReference type="Proteomes" id="UP000685013"/>
    </source>
</evidence>
<comment type="subcellular location">
    <subcellularLocation>
        <location evidence="1">Endoplasmic reticulum membrane</location>
        <topology evidence="1">Multi-pass membrane protein</topology>
    </subcellularLocation>
</comment>
<dbReference type="PANTHER" id="PTHR31651:SF3">
    <property type="entry name" value="PROTEIN PIN-LIKES 7"/>
    <property type="match status" value="1"/>
</dbReference>
<name>A0AAV6NCR5_9ROSI</name>
<evidence type="ECO:0000256" key="9">
    <source>
        <dbReference type="ARBA" id="ARBA00025752"/>
    </source>
</evidence>
<keyword evidence="3 10" id="KW-0812">Transmembrane</keyword>
<evidence type="ECO:0000256" key="4">
    <source>
        <dbReference type="ARBA" id="ARBA00022824"/>
    </source>
</evidence>
<evidence type="ECO:0000256" key="7">
    <source>
        <dbReference type="ARBA" id="ARBA00023294"/>
    </source>
</evidence>
<keyword evidence="4" id="KW-0256">Endoplasmic reticulum</keyword>
<feature type="transmembrane region" description="Helical" evidence="10">
    <location>
        <begin position="115"/>
        <end position="136"/>
    </location>
</feature>
<dbReference type="EMBL" id="JAGKQH010000006">
    <property type="protein sequence ID" value="KAG6596285.1"/>
    <property type="molecule type" value="Genomic_DNA"/>
</dbReference>
<evidence type="ECO:0000256" key="1">
    <source>
        <dbReference type="ARBA" id="ARBA00004477"/>
    </source>
</evidence>
<dbReference type="GO" id="GO:0080162">
    <property type="term" value="P:endoplasmic reticulum to cytosol auxin transport"/>
    <property type="evidence" value="ECO:0007669"/>
    <property type="project" value="InterPro"/>
</dbReference>
<proteinExistence type="inferred from homology"/>
<evidence type="ECO:0000256" key="8">
    <source>
        <dbReference type="ARBA" id="ARBA00025100"/>
    </source>
</evidence>
<feature type="transmembrane region" description="Helical" evidence="10">
    <location>
        <begin position="46"/>
        <end position="67"/>
    </location>
</feature>
<reference evidence="11 12" key="1">
    <citation type="journal article" date="2021" name="Hortic Res">
        <title>The domestication of Cucurbita argyrosperma as revealed by the genome of its wild relative.</title>
        <authorList>
            <person name="Barrera-Redondo J."/>
            <person name="Sanchez-de la Vega G."/>
            <person name="Aguirre-Liguori J.A."/>
            <person name="Castellanos-Morales G."/>
            <person name="Gutierrez-Guerrero Y.T."/>
            <person name="Aguirre-Dugua X."/>
            <person name="Aguirre-Planter E."/>
            <person name="Tenaillon M.I."/>
            <person name="Lira-Saade R."/>
            <person name="Eguiarte L.E."/>
        </authorList>
    </citation>
    <scope>NUCLEOTIDE SEQUENCE [LARGE SCALE GENOMIC DNA]</scope>
    <source>
        <strain evidence="11">JBR-2021</strain>
    </source>
</reference>
<comment type="function">
    <text evidence="8">Involved in cellular auxin homeostasis by regulating auxin metabolism. Regulates intracellular auxin accumulation at the endoplasmic reticulum and thus auxin availability for nuclear auxin signaling.</text>
</comment>
<evidence type="ECO:0000256" key="2">
    <source>
        <dbReference type="ARBA" id="ARBA00022448"/>
    </source>
</evidence>
<evidence type="ECO:0000256" key="5">
    <source>
        <dbReference type="ARBA" id="ARBA00022989"/>
    </source>
</evidence>
<accession>A0AAV6NCR5</accession>
<organism evidence="11 12">
    <name type="scientific">Cucurbita argyrosperma subsp. sororia</name>
    <dbReference type="NCBI Taxonomy" id="37648"/>
    <lineage>
        <taxon>Eukaryota</taxon>
        <taxon>Viridiplantae</taxon>
        <taxon>Streptophyta</taxon>
        <taxon>Embryophyta</taxon>
        <taxon>Tracheophyta</taxon>
        <taxon>Spermatophyta</taxon>
        <taxon>Magnoliopsida</taxon>
        <taxon>eudicotyledons</taxon>
        <taxon>Gunneridae</taxon>
        <taxon>Pentapetalae</taxon>
        <taxon>rosids</taxon>
        <taxon>fabids</taxon>
        <taxon>Cucurbitales</taxon>
        <taxon>Cucurbitaceae</taxon>
        <taxon>Cucurbiteae</taxon>
        <taxon>Cucurbita</taxon>
    </lineage>
</organism>
<dbReference type="AlphaFoldDB" id="A0AAV6NCR5"/>
<dbReference type="InterPro" id="IPR045033">
    <property type="entry name" value="PILS1/3/4/5/7"/>
</dbReference>
<feature type="transmembrane region" description="Helical" evidence="10">
    <location>
        <begin position="367"/>
        <end position="390"/>
    </location>
</feature>
<feature type="non-terminal residue" evidence="11">
    <location>
        <position position="1"/>
    </location>
</feature>
<sequence>MDELISDRRSEFPEAFSFPYNFSVSLRRPAGRRAPPRIEARWVCCLYWRTSLNKIVFSVFTPCLMFANLSKTVTFQDIISWWFMPLNIGFTFFFGAVLGWMIVRILKPKPYLEGLIVASAATGNLGNLLLIIIPAICGEPGNPFGECEACTSRGLSYASFSMALGGFYIWTYCYHLVKTSSLKFNEGEEFGSEEVLKAPDQASNLTIRLLGEDDVVPSSLPSTKSLKEIESQDQAVPILEKEEKATIWAKTRHIFVGISKELMEPPTLGAIIGFIFGAVTWLRHLVVGESAPFRVVQDSVKLLGDGTIPSTTLILGANLTRGLRSYRVKPMEIVALIVVRYIALPAIGIAVVKAANALGFLPPDPMYQFVLMVQYTLPPAMSIGIMTQLFDVGQEECSVIMFWTYSAAALALAVWYAVFMWILSP</sequence>
<dbReference type="Pfam" id="PF03547">
    <property type="entry name" value="Mem_trans"/>
    <property type="match status" value="1"/>
</dbReference>
<evidence type="ECO:0000256" key="10">
    <source>
        <dbReference type="SAM" id="Phobius"/>
    </source>
</evidence>
<gene>
    <name evidence="11" type="primary">PILS7</name>
    <name evidence="11" type="ORF">SDJN03_09465</name>
</gene>
<keyword evidence="6 10" id="KW-0472">Membrane</keyword>
<feature type="transmembrane region" description="Helical" evidence="10">
    <location>
        <begin position="156"/>
        <end position="177"/>
    </location>
</feature>
<protein>
    <submittedName>
        <fullName evidence="11">Protein PIN-LIKES 7</fullName>
    </submittedName>
</protein>
<feature type="transmembrane region" description="Helical" evidence="10">
    <location>
        <begin position="79"/>
        <end position="103"/>
    </location>
</feature>
<dbReference type="GO" id="GO:0009734">
    <property type="term" value="P:auxin-activated signaling pathway"/>
    <property type="evidence" value="ECO:0007669"/>
    <property type="project" value="UniProtKB-KW"/>
</dbReference>
<dbReference type="Proteomes" id="UP000685013">
    <property type="component" value="Chromosome 6"/>
</dbReference>
<feature type="transmembrane region" description="Helical" evidence="10">
    <location>
        <begin position="333"/>
        <end position="355"/>
    </location>
</feature>
<comment type="caution">
    <text evidence="11">The sequence shown here is derived from an EMBL/GenBank/DDBJ whole genome shotgun (WGS) entry which is preliminary data.</text>
</comment>
<evidence type="ECO:0000256" key="6">
    <source>
        <dbReference type="ARBA" id="ARBA00023136"/>
    </source>
</evidence>
<evidence type="ECO:0000313" key="11">
    <source>
        <dbReference type="EMBL" id="KAG6596285.1"/>
    </source>
</evidence>
<keyword evidence="12" id="KW-1185">Reference proteome</keyword>
<dbReference type="GO" id="GO:0005789">
    <property type="term" value="C:endoplasmic reticulum membrane"/>
    <property type="evidence" value="ECO:0007669"/>
    <property type="project" value="UniProtKB-SubCell"/>
</dbReference>
<comment type="similarity">
    <text evidence="9">Belongs to the auxin efflux carrier (TC 2.A.69.2) family.</text>
</comment>